<reference evidence="5" key="1">
    <citation type="journal article" date="2019" name="Int. J. Syst. Evol. Microbiol.">
        <title>The Global Catalogue of Microorganisms (GCM) 10K type strain sequencing project: providing services to taxonomists for standard genome sequencing and annotation.</title>
        <authorList>
            <consortium name="The Broad Institute Genomics Platform"/>
            <consortium name="The Broad Institute Genome Sequencing Center for Infectious Disease"/>
            <person name="Wu L."/>
            <person name="Ma J."/>
        </authorList>
    </citation>
    <scope>NUCLEOTIDE SEQUENCE [LARGE SCALE GENOMIC DNA]</scope>
    <source>
        <strain evidence="5">JCM 31696</strain>
    </source>
</reference>
<comment type="similarity">
    <text evidence="1 3">Belongs to the short-chain dehydrogenases/reductases (SDR) family.</text>
</comment>
<dbReference type="EMBL" id="JBHTIR010002668">
    <property type="protein sequence ID" value="MFD0854072.1"/>
    <property type="molecule type" value="Genomic_DNA"/>
</dbReference>
<gene>
    <name evidence="4" type="ORF">ACFQ07_17675</name>
</gene>
<dbReference type="EC" id="1.-.-.-" evidence="4"/>
<dbReference type="GO" id="GO:0016491">
    <property type="term" value="F:oxidoreductase activity"/>
    <property type="evidence" value="ECO:0007669"/>
    <property type="project" value="UniProtKB-KW"/>
</dbReference>
<sequence>APGVLESAARTAALELDGVDLLVNAAGVLAPSFLADGPVDEWERQISVNVTGLLRLSRAVLPELLKSASAGATTDLVNVSSVAASQPEFGAAVYASTKAAVTHLSRHFRLELAAQNVRVTDVQPGMVETEIRKNSELGTAWEEDMKTRITPLTADDVAELIAFTVTRPPHFNLPEISVLPTRQT</sequence>
<keyword evidence="2 4" id="KW-0560">Oxidoreductase</keyword>
<organism evidence="4 5">
    <name type="scientific">Actinomadura adrarensis</name>
    <dbReference type="NCBI Taxonomy" id="1819600"/>
    <lineage>
        <taxon>Bacteria</taxon>
        <taxon>Bacillati</taxon>
        <taxon>Actinomycetota</taxon>
        <taxon>Actinomycetes</taxon>
        <taxon>Streptosporangiales</taxon>
        <taxon>Thermomonosporaceae</taxon>
        <taxon>Actinomadura</taxon>
    </lineage>
</organism>
<evidence type="ECO:0000256" key="3">
    <source>
        <dbReference type="RuleBase" id="RU000363"/>
    </source>
</evidence>
<proteinExistence type="inferred from homology"/>
<name>A0ABW3CKI3_9ACTN</name>
<dbReference type="PANTHER" id="PTHR42901">
    <property type="entry name" value="ALCOHOL DEHYDROGENASE"/>
    <property type="match status" value="1"/>
</dbReference>
<dbReference type="Proteomes" id="UP001597083">
    <property type="component" value="Unassembled WGS sequence"/>
</dbReference>
<dbReference type="Gene3D" id="3.40.50.720">
    <property type="entry name" value="NAD(P)-binding Rossmann-like Domain"/>
    <property type="match status" value="1"/>
</dbReference>
<comment type="caution">
    <text evidence="4">The sequence shown here is derived from an EMBL/GenBank/DDBJ whole genome shotgun (WGS) entry which is preliminary data.</text>
</comment>
<dbReference type="PROSITE" id="PS00061">
    <property type="entry name" value="ADH_SHORT"/>
    <property type="match status" value="1"/>
</dbReference>
<dbReference type="InterPro" id="IPR002347">
    <property type="entry name" value="SDR_fam"/>
</dbReference>
<evidence type="ECO:0000313" key="4">
    <source>
        <dbReference type="EMBL" id="MFD0854072.1"/>
    </source>
</evidence>
<dbReference type="PANTHER" id="PTHR42901:SF1">
    <property type="entry name" value="ALCOHOL DEHYDROGENASE"/>
    <property type="match status" value="1"/>
</dbReference>
<evidence type="ECO:0000256" key="2">
    <source>
        <dbReference type="ARBA" id="ARBA00023002"/>
    </source>
</evidence>
<dbReference type="Pfam" id="PF00106">
    <property type="entry name" value="adh_short"/>
    <property type="match status" value="1"/>
</dbReference>
<dbReference type="InterPro" id="IPR020904">
    <property type="entry name" value="Sc_DH/Rdtase_CS"/>
</dbReference>
<dbReference type="PRINTS" id="PR00081">
    <property type="entry name" value="GDHRDH"/>
</dbReference>
<protein>
    <submittedName>
        <fullName evidence="4">SDR family oxidoreductase</fullName>
        <ecNumber evidence="4">1.-.-.-</ecNumber>
    </submittedName>
</protein>
<evidence type="ECO:0000313" key="5">
    <source>
        <dbReference type="Proteomes" id="UP001597083"/>
    </source>
</evidence>
<feature type="non-terminal residue" evidence="4">
    <location>
        <position position="1"/>
    </location>
</feature>
<dbReference type="SUPFAM" id="SSF51735">
    <property type="entry name" value="NAD(P)-binding Rossmann-fold domains"/>
    <property type="match status" value="1"/>
</dbReference>
<keyword evidence="5" id="KW-1185">Reference proteome</keyword>
<dbReference type="PRINTS" id="PR00080">
    <property type="entry name" value="SDRFAMILY"/>
</dbReference>
<accession>A0ABW3CKI3</accession>
<evidence type="ECO:0000256" key="1">
    <source>
        <dbReference type="ARBA" id="ARBA00006484"/>
    </source>
</evidence>
<dbReference type="InterPro" id="IPR036291">
    <property type="entry name" value="NAD(P)-bd_dom_sf"/>
</dbReference>